<feature type="transmembrane region" description="Helical" evidence="1">
    <location>
        <begin position="15"/>
        <end position="32"/>
    </location>
</feature>
<proteinExistence type="predicted"/>
<gene>
    <name evidence="2" type="ORF">CSSPJE1EN1_LOCUS1151</name>
</gene>
<keyword evidence="1" id="KW-0472">Membrane</keyword>
<reference evidence="2 3" key="1">
    <citation type="submission" date="2024-02" db="EMBL/GenBank/DDBJ databases">
        <authorList>
            <consortium name="ELIXIR-Norway"/>
            <consortium name="Elixir Norway"/>
        </authorList>
    </citation>
    <scope>NUCLEOTIDE SEQUENCE [LARGE SCALE GENOMIC DNA]</scope>
</reference>
<organism evidence="2 3">
    <name type="scientific">Sphagnum jensenii</name>
    <dbReference type="NCBI Taxonomy" id="128206"/>
    <lineage>
        <taxon>Eukaryota</taxon>
        <taxon>Viridiplantae</taxon>
        <taxon>Streptophyta</taxon>
        <taxon>Embryophyta</taxon>
        <taxon>Bryophyta</taxon>
        <taxon>Sphagnophytina</taxon>
        <taxon>Sphagnopsida</taxon>
        <taxon>Sphagnales</taxon>
        <taxon>Sphagnaceae</taxon>
        <taxon>Sphagnum</taxon>
    </lineage>
</organism>
<evidence type="ECO:0000313" key="2">
    <source>
        <dbReference type="EMBL" id="CAK9255673.1"/>
    </source>
</evidence>
<sequence>MSLVQPNVGHVLTKLLQYFLWFQLFYAIWQFLRTAKYCRLPYVLLSSLWNGLDSWFKLRKIILLKDIPLDPIPNALDVLDGVTMEKLGNDDGAHNYKVTFKNYDTIYVTDRIRASHMVLLHTSIIRQKIKFGMADDLLWPKGHLIRKVGFLHAMDHVMRGGGYEAIPAVPCFFDYSSMEVLNQNFLRFSSIWPLVLQARHFDFWSAVGSVIVIFLDVFSFQANKVWRSTQYWICRIVKMSISVLCMTRESKLFWYTFMSTISNGFTCSNFVTCETSIKKLKLCPMHSNIRFNLKKHRIQQLIPLECVSGPLQQKTNYFKMHDVWYRIYFQNGFTNNSFPVTIKLAAPPRHAIVNCDSTQQEEGWTNPNFLHKEDGWTREDMAYFFSVLTICNETKVGPLTSLNGNNGSCCDLSMLISAVKLRKIFICEFVEKENIYVS</sequence>
<keyword evidence="1" id="KW-0812">Transmembrane</keyword>
<dbReference type="Proteomes" id="UP001497444">
    <property type="component" value="Chromosome 1"/>
</dbReference>
<name>A0ABP0VPF0_9BRYO</name>
<dbReference type="EMBL" id="OZ020096">
    <property type="protein sequence ID" value="CAK9255673.1"/>
    <property type="molecule type" value="Genomic_DNA"/>
</dbReference>
<evidence type="ECO:0000313" key="3">
    <source>
        <dbReference type="Proteomes" id="UP001497444"/>
    </source>
</evidence>
<keyword evidence="1" id="KW-1133">Transmembrane helix</keyword>
<accession>A0ABP0VPF0</accession>
<evidence type="ECO:0000256" key="1">
    <source>
        <dbReference type="SAM" id="Phobius"/>
    </source>
</evidence>
<protein>
    <submittedName>
        <fullName evidence="2">Uncharacterized protein</fullName>
    </submittedName>
</protein>
<keyword evidence="3" id="KW-1185">Reference proteome</keyword>